<dbReference type="AlphaFoldDB" id="A0A645E9M7"/>
<sequence length="131" mass="13775">MALAALSENRGSNKAAHDIKRNGYKIVAEEVTMKVNGKRIRADFVAIDSKGNYHIFEAKHGSGGLTKNQKGAGVFDMSSPSNTTQGIGGGTIKPSAGQQGKFEIATGNAGINEKIGSRGSVHDGTFHVLKY</sequence>
<comment type="caution">
    <text evidence="2">The sequence shown here is derived from an EMBL/GenBank/DDBJ whole genome shotgun (WGS) entry which is preliminary data.</text>
</comment>
<reference evidence="2" key="1">
    <citation type="submission" date="2019-08" db="EMBL/GenBank/DDBJ databases">
        <authorList>
            <person name="Kucharzyk K."/>
            <person name="Murdoch R.W."/>
            <person name="Higgins S."/>
            <person name="Loffler F."/>
        </authorList>
    </citation>
    <scope>NUCLEOTIDE SEQUENCE</scope>
</reference>
<proteinExistence type="predicted"/>
<feature type="region of interest" description="Disordered" evidence="1">
    <location>
        <begin position="67"/>
        <end position="98"/>
    </location>
</feature>
<dbReference type="EMBL" id="VSSQ01044295">
    <property type="protein sequence ID" value="MPM98109.1"/>
    <property type="molecule type" value="Genomic_DNA"/>
</dbReference>
<evidence type="ECO:0000313" key="2">
    <source>
        <dbReference type="EMBL" id="MPM98109.1"/>
    </source>
</evidence>
<gene>
    <name evidence="2" type="ORF">SDC9_145290</name>
</gene>
<organism evidence="2">
    <name type="scientific">bioreactor metagenome</name>
    <dbReference type="NCBI Taxonomy" id="1076179"/>
    <lineage>
        <taxon>unclassified sequences</taxon>
        <taxon>metagenomes</taxon>
        <taxon>ecological metagenomes</taxon>
    </lineage>
</organism>
<protein>
    <submittedName>
        <fullName evidence="2">Uncharacterized protein</fullName>
    </submittedName>
</protein>
<evidence type="ECO:0000256" key="1">
    <source>
        <dbReference type="SAM" id="MobiDB-lite"/>
    </source>
</evidence>
<name>A0A645E9M7_9ZZZZ</name>
<accession>A0A645E9M7</accession>